<comment type="similarity">
    <text evidence="3 9 11">Belongs to the uracil-DNA glycosylase (UDG) superfamily. UNG family.</text>
</comment>
<keyword evidence="8 9" id="KW-0234">DNA repair</keyword>
<dbReference type="InterPro" id="IPR036895">
    <property type="entry name" value="Uracil-DNA_glycosylase-like_sf"/>
</dbReference>
<dbReference type="PANTHER" id="PTHR11264">
    <property type="entry name" value="URACIL-DNA GLYCOSYLASE"/>
    <property type="match status" value="1"/>
</dbReference>
<dbReference type="SUPFAM" id="SSF52141">
    <property type="entry name" value="Uracil-DNA glycosylase-like"/>
    <property type="match status" value="1"/>
</dbReference>
<dbReference type="SMART" id="SM00987">
    <property type="entry name" value="UreE_C"/>
    <property type="match status" value="1"/>
</dbReference>
<dbReference type="InterPro" id="IPR002043">
    <property type="entry name" value="UDG_fam1"/>
</dbReference>
<keyword evidence="6 9" id="KW-0227">DNA damage</keyword>
<dbReference type="EC" id="3.2.2.27" evidence="4 9"/>
<evidence type="ECO:0000313" key="13">
    <source>
        <dbReference type="EMBL" id="GAA4203558.1"/>
    </source>
</evidence>
<gene>
    <name evidence="9 13" type="primary">ung</name>
    <name evidence="13" type="ORF">GCM10022289_20050</name>
</gene>
<dbReference type="EMBL" id="BAABBY010000004">
    <property type="protein sequence ID" value="GAA4203558.1"/>
    <property type="molecule type" value="Genomic_DNA"/>
</dbReference>
<comment type="caution">
    <text evidence="13">The sequence shown here is derived from an EMBL/GenBank/DDBJ whole genome shotgun (WGS) entry which is preliminary data.</text>
</comment>
<dbReference type="CDD" id="cd10027">
    <property type="entry name" value="UDG-F1-like"/>
    <property type="match status" value="1"/>
</dbReference>
<protein>
    <recommendedName>
        <fullName evidence="5 9">Uracil-DNA glycosylase</fullName>
        <shortName evidence="9">UDG</shortName>
        <ecNumber evidence="4 9">3.2.2.27</ecNumber>
    </recommendedName>
</protein>
<evidence type="ECO:0000313" key="14">
    <source>
        <dbReference type="Proteomes" id="UP001501772"/>
    </source>
</evidence>
<evidence type="ECO:0000256" key="2">
    <source>
        <dbReference type="ARBA" id="ARBA00002631"/>
    </source>
</evidence>
<evidence type="ECO:0000256" key="8">
    <source>
        <dbReference type="ARBA" id="ARBA00023204"/>
    </source>
</evidence>
<evidence type="ECO:0000256" key="7">
    <source>
        <dbReference type="ARBA" id="ARBA00022801"/>
    </source>
</evidence>
<evidence type="ECO:0000256" key="11">
    <source>
        <dbReference type="RuleBase" id="RU003780"/>
    </source>
</evidence>
<dbReference type="NCBIfam" id="TIGR00628">
    <property type="entry name" value="ung"/>
    <property type="match status" value="1"/>
</dbReference>
<comment type="function">
    <text evidence="2 9 11">Excises uracil residues from the DNA which can arise as a result of misincorporation of dUMP residues by DNA polymerase or due to deamination of cytosine.</text>
</comment>
<evidence type="ECO:0000256" key="6">
    <source>
        <dbReference type="ARBA" id="ARBA00022763"/>
    </source>
</evidence>
<dbReference type="PANTHER" id="PTHR11264:SF0">
    <property type="entry name" value="URACIL-DNA GLYCOSYLASE"/>
    <property type="match status" value="1"/>
</dbReference>
<dbReference type="NCBIfam" id="NF003589">
    <property type="entry name" value="PRK05254.1-2"/>
    <property type="match status" value="1"/>
</dbReference>
<dbReference type="HAMAP" id="MF_00148">
    <property type="entry name" value="UDG"/>
    <property type="match status" value="1"/>
</dbReference>
<dbReference type="NCBIfam" id="NF003592">
    <property type="entry name" value="PRK05254.1-5"/>
    <property type="match status" value="1"/>
</dbReference>
<dbReference type="InterPro" id="IPR005122">
    <property type="entry name" value="Uracil-DNA_glycosylase-like"/>
</dbReference>
<keyword evidence="9" id="KW-0963">Cytoplasm</keyword>
<dbReference type="SMART" id="SM00986">
    <property type="entry name" value="UDG"/>
    <property type="match status" value="1"/>
</dbReference>
<dbReference type="PROSITE" id="PS00130">
    <property type="entry name" value="U_DNA_GLYCOSYLASE"/>
    <property type="match status" value="1"/>
</dbReference>
<feature type="domain" description="Uracil-DNA glycosylase-like" evidence="12">
    <location>
        <begin position="51"/>
        <end position="212"/>
    </location>
</feature>
<name>A0ABP8BCE5_9SPHI</name>
<dbReference type="NCBIfam" id="NF003588">
    <property type="entry name" value="PRK05254.1-1"/>
    <property type="match status" value="1"/>
</dbReference>
<dbReference type="NCBIfam" id="NF003591">
    <property type="entry name" value="PRK05254.1-4"/>
    <property type="match status" value="1"/>
</dbReference>
<dbReference type="Gene3D" id="3.40.470.10">
    <property type="entry name" value="Uracil-DNA glycosylase-like domain"/>
    <property type="match status" value="1"/>
</dbReference>
<proteinExistence type="inferred from homology"/>
<dbReference type="Pfam" id="PF03167">
    <property type="entry name" value="UDG"/>
    <property type="match status" value="1"/>
</dbReference>
<evidence type="ECO:0000256" key="9">
    <source>
        <dbReference type="HAMAP-Rule" id="MF_00148"/>
    </source>
</evidence>
<evidence type="ECO:0000256" key="4">
    <source>
        <dbReference type="ARBA" id="ARBA00012030"/>
    </source>
</evidence>
<sequence>MSAALEPGWLAVLEQEFEKDYMKSLKSFLQEEKQNGATVYPKSADIFNALNTTPFDQVKVVILGQDPYHGAGQAHGLSFSVQRGVAVPPSLKNIYKELETDIEGFKTPNHGHLTHWAEQGVLLLNATLTVRASDAGSHQNRGWETFTDEIIKALSQKREHIVFLLWGKYAQQKAALIDQKKHYVLTAAHPSPFSAYNGFFGSKHFSKANQLLVQNNLKPIDWNLPA</sequence>
<dbReference type="Proteomes" id="UP001501772">
    <property type="component" value="Unassembled WGS sequence"/>
</dbReference>
<evidence type="ECO:0000256" key="1">
    <source>
        <dbReference type="ARBA" id="ARBA00001400"/>
    </source>
</evidence>
<feature type="active site" description="Proton acceptor" evidence="9 10">
    <location>
        <position position="66"/>
    </location>
</feature>
<dbReference type="InterPro" id="IPR018085">
    <property type="entry name" value="Ura-DNA_Glyclase_AS"/>
</dbReference>
<evidence type="ECO:0000256" key="3">
    <source>
        <dbReference type="ARBA" id="ARBA00008184"/>
    </source>
</evidence>
<evidence type="ECO:0000259" key="12">
    <source>
        <dbReference type="SMART" id="SM00986"/>
    </source>
</evidence>
<organism evidence="13 14">
    <name type="scientific">Pedobacter jeongneungensis</name>
    <dbReference type="NCBI Taxonomy" id="947309"/>
    <lineage>
        <taxon>Bacteria</taxon>
        <taxon>Pseudomonadati</taxon>
        <taxon>Bacteroidota</taxon>
        <taxon>Sphingobacteriia</taxon>
        <taxon>Sphingobacteriales</taxon>
        <taxon>Sphingobacteriaceae</taxon>
        <taxon>Pedobacter</taxon>
    </lineage>
</organism>
<evidence type="ECO:0000256" key="10">
    <source>
        <dbReference type="PROSITE-ProRule" id="PRU10072"/>
    </source>
</evidence>
<reference evidence="14" key="1">
    <citation type="journal article" date="2019" name="Int. J. Syst. Evol. Microbiol.">
        <title>The Global Catalogue of Microorganisms (GCM) 10K type strain sequencing project: providing services to taxonomists for standard genome sequencing and annotation.</title>
        <authorList>
            <consortium name="The Broad Institute Genomics Platform"/>
            <consortium name="The Broad Institute Genome Sequencing Center for Infectious Disease"/>
            <person name="Wu L."/>
            <person name="Ma J."/>
        </authorList>
    </citation>
    <scope>NUCLEOTIDE SEQUENCE [LARGE SCALE GENOMIC DNA]</scope>
    <source>
        <strain evidence="14">JCM 17626</strain>
    </source>
</reference>
<accession>A0ABP8BCE5</accession>
<dbReference type="RefSeq" id="WP_344851334.1">
    <property type="nucleotide sequence ID" value="NZ_BAABBY010000004.1"/>
</dbReference>
<evidence type="ECO:0000256" key="5">
    <source>
        <dbReference type="ARBA" id="ARBA00018429"/>
    </source>
</evidence>
<comment type="subcellular location">
    <subcellularLocation>
        <location evidence="9">Cytoplasm</location>
    </subcellularLocation>
</comment>
<comment type="catalytic activity">
    <reaction evidence="1 9 11">
        <text>Hydrolyzes single-stranded DNA or mismatched double-stranded DNA and polynucleotides, releasing free uracil.</text>
        <dbReference type="EC" id="3.2.2.27"/>
    </reaction>
</comment>
<keyword evidence="7 9" id="KW-0378">Hydrolase</keyword>
<keyword evidence="14" id="KW-1185">Reference proteome</keyword>